<organism evidence="2 3">
    <name type="scientific">Vespula pensylvanica</name>
    <name type="common">Western yellow jacket</name>
    <name type="synonym">Wasp</name>
    <dbReference type="NCBI Taxonomy" id="30213"/>
    <lineage>
        <taxon>Eukaryota</taxon>
        <taxon>Metazoa</taxon>
        <taxon>Ecdysozoa</taxon>
        <taxon>Arthropoda</taxon>
        <taxon>Hexapoda</taxon>
        <taxon>Insecta</taxon>
        <taxon>Pterygota</taxon>
        <taxon>Neoptera</taxon>
        <taxon>Endopterygota</taxon>
        <taxon>Hymenoptera</taxon>
        <taxon>Apocrita</taxon>
        <taxon>Aculeata</taxon>
        <taxon>Vespoidea</taxon>
        <taxon>Vespidae</taxon>
        <taxon>Vespinae</taxon>
        <taxon>Vespula</taxon>
    </lineage>
</organism>
<evidence type="ECO:0000313" key="3">
    <source>
        <dbReference type="Proteomes" id="UP000600918"/>
    </source>
</evidence>
<evidence type="ECO:0000313" key="2">
    <source>
        <dbReference type="EMBL" id="KAF7434657.1"/>
    </source>
</evidence>
<proteinExistence type="predicted"/>
<dbReference type="Proteomes" id="UP000600918">
    <property type="component" value="Unassembled WGS sequence"/>
</dbReference>
<accession>A0A834PAR9</accession>
<reference evidence="2" key="1">
    <citation type="journal article" date="2020" name="G3 (Bethesda)">
        <title>High-Quality Assemblies for Three Invasive Social Wasps from the &lt;i&gt;Vespula&lt;/i&gt; Genus.</title>
        <authorList>
            <person name="Harrop T.W.R."/>
            <person name="Guhlin J."/>
            <person name="McLaughlin G.M."/>
            <person name="Permina E."/>
            <person name="Stockwell P."/>
            <person name="Gilligan J."/>
            <person name="Le Lec M.F."/>
            <person name="Gruber M.A.M."/>
            <person name="Quinn O."/>
            <person name="Lovegrove M."/>
            <person name="Duncan E.J."/>
            <person name="Remnant E.J."/>
            <person name="Van Eeckhoven J."/>
            <person name="Graham B."/>
            <person name="Knapp R.A."/>
            <person name="Langford K.W."/>
            <person name="Kronenberg Z."/>
            <person name="Press M.O."/>
            <person name="Eacker S.M."/>
            <person name="Wilson-Rankin E.E."/>
            <person name="Purcell J."/>
            <person name="Lester P.J."/>
            <person name="Dearden P.K."/>
        </authorList>
    </citation>
    <scope>NUCLEOTIDE SEQUENCE</scope>
    <source>
        <strain evidence="2">Volc-1</strain>
    </source>
</reference>
<gene>
    <name evidence="2" type="ORF">H0235_002848</name>
</gene>
<feature type="compositionally biased region" description="Basic and acidic residues" evidence="1">
    <location>
        <begin position="42"/>
        <end position="61"/>
    </location>
</feature>
<sequence>MRHLLDRRRGLGPDVKEDGETGLGSIPASEDGAPPPPVSSQRRNDRKKEMDQDEKKDRNRPTESTFCLWERITEARKETPMRLKMKKV</sequence>
<dbReference type="EMBL" id="JACSDY010000002">
    <property type="protein sequence ID" value="KAF7434657.1"/>
    <property type="molecule type" value="Genomic_DNA"/>
</dbReference>
<evidence type="ECO:0000256" key="1">
    <source>
        <dbReference type="SAM" id="MobiDB-lite"/>
    </source>
</evidence>
<dbReference type="AlphaFoldDB" id="A0A834PAR9"/>
<feature type="compositionally biased region" description="Basic and acidic residues" evidence="1">
    <location>
        <begin position="7"/>
        <end position="19"/>
    </location>
</feature>
<name>A0A834PAR9_VESPE</name>
<keyword evidence="3" id="KW-1185">Reference proteome</keyword>
<feature type="region of interest" description="Disordered" evidence="1">
    <location>
        <begin position="1"/>
        <end position="65"/>
    </location>
</feature>
<comment type="caution">
    <text evidence="2">The sequence shown here is derived from an EMBL/GenBank/DDBJ whole genome shotgun (WGS) entry which is preliminary data.</text>
</comment>
<protein>
    <submittedName>
        <fullName evidence="2">Uncharacterized protein</fullName>
    </submittedName>
</protein>